<dbReference type="AlphaFoldDB" id="A0A7R9P292"/>
<evidence type="ECO:0000313" key="1">
    <source>
        <dbReference type="EMBL" id="CAD7464815.1"/>
    </source>
</evidence>
<proteinExistence type="predicted"/>
<name>A0A7R9P292_9NEOP</name>
<reference evidence="1" key="1">
    <citation type="submission" date="2020-11" db="EMBL/GenBank/DDBJ databases">
        <authorList>
            <person name="Tran Van P."/>
        </authorList>
    </citation>
    <scope>NUCLEOTIDE SEQUENCE</scope>
</reference>
<gene>
    <name evidence="1" type="ORF">TTEB3V08_LOCUS12692</name>
</gene>
<organism evidence="1">
    <name type="scientific">Timema tahoe</name>
    <dbReference type="NCBI Taxonomy" id="61484"/>
    <lineage>
        <taxon>Eukaryota</taxon>
        <taxon>Metazoa</taxon>
        <taxon>Ecdysozoa</taxon>
        <taxon>Arthropoda</taxon>
        <taxon>Hexapoda</taxon>
        <taxon>Insecta</taxon>
        <taxon>Pterygota</taxon>
        <taxon>Neoptera</taxon>
        <taxon>Polyneoptera</taxon>
        <taxon>Phasmatodea</taxon>
        <taxon>Timematodea</taxon>
        <taxon>Timematoidea</taxon>
        <taxon>Timematidae</taxon>
        <taxon>Timema</taxon>
    </lineage>
</organism>
<accession>A0A7R9P292</accession>
<sequence length="42" mass="4454">MSTRLRVSWGTATPGAPVSWTTARWTPQTSVFAAGSVSRQGC</sequence>
<protein>
    <submittedName>
        <fullName evidence="1">Uncharacterized protein</fullName>
    </submittedName>
</protein>
<dbReference type="EMBL" id="OE026785">
    <property type="protein sequence ID" value="CAD7464815.1"/>
    <property type="molecule type" value="Genomic_DNA"/>
</dbReference>